<protein>
    <submittedName>
        <fullName evidence="1">Uncharacterized protein</fullName>
    </submittedName>
</protein>
<proteinExistence type="predicted"/>
<name>A0ABT8PHZ1_9BURK</name>
<gene>
    <name evidence="1" type="ORF">QZM52_26160</name>
</gene>
<evidence type="ECO:0000313" key="2">
    <source>
        <dbReference type="Proteomes" id="UP001171606"/>
    </source>
</evidence>
<dbReference type="RefSeq" id="WP_175912166.1">
    <property type="nucleotide sequence ID" value="NZ_CADFDC010000004.1"/>
</dbReference>
<dbReference type="EMBL" id="JAUJSQ010000012">
    <property type="protein sequence ID" value="MDN7934762.1"/>
    <property type="molecule type" value="Genomic_DNA"/>
</dbReference>
<evidence type="ECO:0000313" key="1">
    <source>
        <dbReference type="EMBL" id="MDN7934762.1"/>
    </source>
</evidence>
<dbReference type="Proteomes" id="UP001171606">
    <property type="component" value="Unassembled WGS sequence"/>
</dbReference>
<sequence length="109" mass="12341">MKQRDETKYGDDITYRRAVQREFPFRPRSVPFIADSTAPHRAGCALPGVRGGPLPCAVVRRRIIESRHAALTARIAYPIIRSLTEQLIGWRAFAHLASRRQAERTGDSQ</sequence>
<organism evidence="1 2">
    <name type="scientific">Burkholderia metallica</name>
    <dbReference type="NCBI Taxonomy" id="488729"/>
    <lineage>
        <taxon>Bacteria</taxon>
        <taxon>Pseudomonadati</taxon>
        <taxon>Pseudomonadota</taxon>
        <taxon>Betaproteobacteria</taxon>
        <taxon>Burkholderiales</taxon>
        <taxon>Burkholderiaceae</taxon>
        <taxon>Burkholderia</taxon>
        <taxon>Burkholderia cepacia complex</taxon>
    </lineage>
</organism>
<accession>A0ABT8PHZ1</accession>
<keyword evidence="2" id="KW-1185">Reference proteome</keyword>
<reference evidence="1" key="1">
    <citation type="submission" date="2023-07" db="EMBL/GenBank/DDBJ databases">
        <title>A collection of bacterial strains from the Burkholderia cepacia Research Laboratory and Repository.</title>
        <authorList>
            <person name="Lipuma J."/>
            <person name="Spilker T."/>
            <person name="Caverly L."/>
        </authorList>
    </citation>
    <scope>NUCLEOTIDE SEQUENCE</scope>
    <source>
        <strain evidence="1">AU42020</strain>
    </source>
</reference>
<comment type="caution">
    <text evidence="1">The sequence shown here is derived from an EMBL/GenBank/DDBJ whole genome shotgun (WGS) entry which is preliminary data.</text>
</comment>